<dbReference type="EMBL" id="PCWN01000002">
    <property type="protein sequence ID" value="PIR04496.1"/>
    <property type="molecule type" value="Genomic_DNA"/>
</dbReference>
<dbReference type="AlphaFoldDB" id="A0A2H0N8Q8"/>
<gene>
    <name evidence="1" type="ORF">COV59_00775</name>
</gene>
<accession>A0A2H0N8Q8</accession>
<protein>
    <submittedName>
        <fullName evidence="1">Uncharacterized protein</fullName>
    </submittedName>
</protein>
<evidence type="ECO:0000313" key="2">
    <source>
        <dbReference type="Proteomes" id="UP000229600"/>
    </source>
</evidence>
<proteinExistence type="predicted"/>
<evidence type="ECO:0000313" key="1">
    <source>
        <dbReference type="EMBL" id="PIR04496.1"/>
    </source>
</evidence>
<dbReference type="Proteomes" id="UP000229600">
    <property type="component" value="Unassembled WGS sequence"/>
</dbReference>
<name>A0A2H0N8Q8_9BACT</name>
<reference evidence="1 2" key="1">
    <citation type="submission" date="2017-09" db="EMBL/GenBank/DDBJ databases">
        <title>Depth-based differentiation of microbial function through sediment-hosted aquifers and enrichment of novel symbionts in the deep terrestrial subsurface.</title>
        <authorList>
            <person name="Probst A.J."/>
            <person name="Ladd B."/>
            <person name="Jarett J.K."/>
            <person name="Geller-Mcgrath D.E."/>
            <person name="Sieber C.M."/>
            <person name="Emerson J.B."/>
            <person name="Anantharaman K."/>
            <person name="Thomas B.C."/>
            <person name="Malmstrom R."/>
            <person name="Stieglmeier M."/>
            <person name="Klingl A."/>
            <person name="Woyke T."/>
            <person name="Ryan C.M."/>
            <person name="Banfield J.F."/>
        </authorList>
    </citation>
    <scope>NUCLEOTIDE SEQUENCE [LARGE SCALE GENOMIC DNA]</scope>
    <source>
        <strain evidence="1">CG11_big_fil_rev_8_21_14_0_20_39_34</strain>
    </source>
</reference>
<organism evidence="1 2">
    <name type="scientific">Candidatus Magasanikbacteria bacterium CG11_big_fil_rev_8_21_14_0_20_39_34</name>
    <dbReference type="NCBI Taxonomy" id="1974653"/>
    <lineage>
        <taxon>Bacteria</taxon>
        <taxon>Candidatus Magasanikiibacteriota</taxon>
    </lineage>
</organism>
<comment type="caution">
    <text evidence="1">The sequence shown here is derived from an EMBL/GenBank/DDBJ whole genome shotgun (WGS) entry which is preliminary data.</text>
</comment>
<sequence>MIFGSRETLEDHVLTCLKDGPLLILDIIAHIQKKHPSTTKQGVYYAIRNLKKSQIIVVEKGKASLNASWIKQMSQYFENVEHKYFHHPFSRGNFSNLQEGDRVVYFFHDAITTDIFWNHVIIHLLHSSDLSAPFLAYSPHVWFYIAHQENELALLNFTLEQNYQYLVTSGNNSPLDHYPKKFMDGRMSQYHCLHAPIFKKSNYYLNIIDDFLIEVYIDKQTQEKIDAFYQEETVYTHDTQKKFREIVTSRGKTKLKISRNKKRAQRLSKKLLKNFFLI</sequence>